<protein>
    <recommendedName>
        <fullName evidence="3">Toxin HigB-2</fullName>
    </recommendedName>
</protein>
<gene>
    <name evidence="1" type="ORF">GZ77_26050</name>
</gene>
<sequence length="106" mass="12295">MEFVEASIFTKIITQLMSDDDYRAMQEAMIAQPDIGSVIKATGGLRKFRWKLGDSGKRGGVRTIYYWQVSEETFYMLYAYTKNRQKDLTSAEKKVLSELAREFCNE</sequence>
<dbReference type="eggNOG" id="COG4737">
    <property type="taxonomic scope" value="Bacteria"/>
</dbReference>
<comment type="caution">
    <text evidence="1">The sequence shown here is derived from an EMBL/GenBank/DDBJ whole genome shotgun (WGS) entry which is preliminary data.</text>
</comment>
<dbReference type="EMBL" id="JOKG01000008">
    <property type="protein sequence ID" value="KEQ11343.1"/>
    <property type="molecule type" value="Genomic_DNA"/>
</dbReference>
<keyword evidence="2" id="KW-1185">Reference proteome</keyword>
<reference evidence="1 2" key="1">
    <citation type="submission" date="2014-06" db="EMBL/GenBank/DDBJ databases">
        <title>Whole Genome Sequences of Three Symbiotic Endozoicomonas Bacteria.</title>
        <authorList>
            <person name="Neave M.J."/>
            <person name="Apprill A."/>
            <person name="Voolstra C.R."/>
        </authorList>
    </citation>
    <scope>NUCLEOTIDE SEQUENCE [LARGE SCALE GENOMIC DNA]</scope>
    <source>
        <strain evidence="1 2">LMG 24815</strain>
    </source>
</reference>
<organism evidence="1 2">
    <name type="scientific">Endozoicomonas montiporae</name>
    <dbReference type="NCBI Taxonomy" id="1027273"/>
    <lineage>
        <taxon>Bacteria</taxon>
        <taxon>Pseudomonadati</taxon>
        <taxon>Pseudomonadota</taxon>
        <taxon>Gammaproteobacteria</taxon>
        <taxon>Oceanospirillales</taxon>
        <taxon>Endozoicomonadaceae</taxon>
        <taxon>Endozoicomonas</taxon>
    </lineage>
</organism>
<evidence type="ECO:0000313" key="2">
    <source>
        <dbReference type="Proteomes" id="UP000028006"/>
    </source>
</evidence>
<accession>A0A081MYS0</accession>
<dbReference type="AlphaFoldDB" id="A0A081MYS0"/>
<dbReference type="Pfam" id="PF06296">
    <property type="entry name" value="RelE"/>
    <property type="match status" value="1"/>
</dbReference>
<dbReference type="RefSeq" id="WP_034879918.1">
    <property type="nucleotide sequence ID" value="NZ_JOKG01000008.1"/>
</dbReference>
<dbReference type="InterPro" id="IPR009387">
    <property type="entry name" value="HigB-2"/>
</dbReference>
<proteinExistence type="predicted"/>
<evidence type="ECO:0000313" key="1">
    <source>
        <dbReference type="EMBL" id="KEQ11343.1"/>
    </source>
</evidence>
<name>A0A081MYS0_9GAMM</name>
<dbReference type="Proteomes" id="UP000028006">
    <property type="component" value="Unassembled WGS sequence"/>
</dbReference>
<dbReference type="PIRSF" id="PIRSF039032">
    <property type="entry name" value="HigB-2"/>
    <property type="match status" value="1"/>
</dbReference>
<evidence type="ECO:0008006" key="3">
    <source>
        <dbReference type="Google" id="ProtNLM"/>
    </source>
</evidence>